<keyword evidence="2" id="KW-1185">Reference proteome</keyword>
<evidence type="ECO:0000313" key="1">
    <source>
        <dbReference type="EMBL" id="KAH7936174.1"/>
    </source>
</evidence>
<evidence type="ECO:0000313" key="2">
    <source>
        <dbReference type="Proteomes" id="UP000821837"/>
    </source>
</evidence>
<protein>
    <submittedName>
        <fullName evidence="1">Uncharacterized protein</fullName>
    </submittedName>
</protein>
<reference evidence="1" key="2">
    <citation type="submission" date="2021-09" db="EMBL/GenBank/DDBJ databases">
        <authorList>
            <person name="Jia N."/>
            <person name="Wang J."/>
            <person name="Shi W."/>
            <person name="Du L."/>
            <person name="Sun Y."/>
            <person name="Zhan W."/>
            <person name="Jiang J."/>
            <person name="Wang Q."/>
            <person name="Zhang B."/>
            <person name="Ji P."/>
            <person name="Sakyi L.B."/>
            <person name="Cui X."/>
            <person name="Yuan T."/>
            <person name="Jiang B."/>
            <person name="Yang W."/>
            <person name="Lam T.T.-Y."/>
            <person name="Chang Q."/>
            <person name="Ding S."/>
            <person name="Wang X."/>
            <person name="Zhu J."/>
            <person name="Ruan X."/>
            <person name="Zhao L."/>
            <person name="Wei J."/>
            <person name="Que T."/>
            <person name="Du C."/>
            <person name="Cheng J."/>
            <person name="Dai P."/>
            <person name="Han X."/>
            <person name="Huang E."/>
            <person name="Gao Y."/>
            <person name="Liu J."/>
            <person name="Shao H."/>
            <person name="Ye R."/>
            <person name="Li L."/>
            <person name="Wei W."/>
            <person name="Wang X."/>
            <person name="Wang C."/>
            <person name="Huo Q."/>
            <person name="Li W."/>
            <person name="Guo W."/>
            <person name="Chen H."/>
            <person name="Chen S."/>
            <person name="Zhou L."/>
            <person name="Zhou L."/>
            <person name="Ni X."/>
            <person name="Tian J."/>
            <person name="Zhou Y."/>
            <person name="Sheng Y."/>
            <person name="Liu T."/>
            <person name="Pan Y."/>
            <person name="Xia L."/>
            <person name="Li J."/>
            <person name="Zhao F."/>
            <person name="Cao W."/>
        </authorList>
    </citation>
    <scope>NUCLEOTIDE SEQUENCE</scope>
    <source>
        <strain evidence="1">Rsan-2018</strain>
        <tissue evidence="1">Larvae</tissue>
    </source>
</reference>
<sequence length="96" mass="10920">MLHPIVEDRMRSFLHVPVATMFFNSAEETESGHGDHKSQKEDLKYEHPVACEISALISYDGEGLEDYVKDKKFVPPVLLSSPEEEPIFQNGTTRKD</sequence>
<accession>A0A9D4PCC9</accession>
<dbReference type="Proteomes" id="UP000821837">
    <property type="component" value="Unassembled WGS sequence"/>
</dbReference>
<reference evidence="1" key="1">
    <citation type="journal article" date="2020" name="Cell">
        <title>Large-Scale Comparative Analyses of Tick Genomes Elucidate Their Genetic Diversity and Vector Capacities.</title>
        <authorList>
            <consortium name="Tick Genome and Microbiome Consortium (TIGMIC)"/>
            <person name="Jia N."/>
            <person name="Wang J."/>
            <person name="Shi W."/>
            <person name="Du L."/>
            <person name="Sun Y."/>
            <person name="Zhan W."/>
            <person name="Jiang J.F."/>
            <person name="Wang Q."/>
            <person name="Zhang B."/>
            <person name="Ji P."/>
            <person name="Bell-Sakyi L."/>
            <person name="Cui X.M."/>
            <person name="Yuan T.T."/>
            <person name="Jiang B.G."/>
            <person name="Yang W.F."/>
            <person name="Lam T.T."/>
            <person name="Chang Q.C."/>
            <person name="Ding S.J."/>
            <person name="Wang X.J."/>
            <person name="Zhu J.G."/>
            <person name="Ruan X.D."/>
            <person name="Zhao L."/>
            <person name="Wei J.T."/>
            <person name="Ye R.Z."/>
            <person name="Que T.C."/>
            <person name="Du C.H."/>
            <person name="Zhou Y.H."/>
            <person name="Cheng J.X."/>
            <person name="Dai P.F."/>
            <person name="Guo W.B."/>
            <person name="Han X.H."/>
            <person name="Huang E.J."/>
            <person name="Li L.F."/>
            <person name="Wei W."/>
            <person name="Gao Y.C."/>
            <person name="Liu J.Z."/>
            <person name="Shao H.Z."/>
            <person name="Wang X."/>
            <person name="Wang C.C."/>
            <person name="Yang T.C."/>
            <person name="Huo Q.B."/>
            <person name="Li W."/>
            <person name="Chen H.Y."/>
            <person name="Chen S.E."/>
            <person name="Zhou L.G."/>
            <person name="Ni X.B."/>
            <person name="Tian J.H."/>
            <person name="Sheng Y."/>
            <person name="Liu T."/>
            <person name="Pan Y.S."/>
            <person name="Xia L.Y."/>
            <person name="Li J."/>
            <person name="Zhao F."/>
            <person name="Cao W.C."/>
        </authorList>
    </citation>
    <scope>NUCLEOTIDE SEQUENCE</scope>
    <source>
        <strain evidence="1">Rsan-2018</strain>
    </source>
</reference>
<dbReference type="Gene3D" id="2.10.10.100">
    <property type="match status" value="1"/>
</dbReference>
<comment type="caution">
    <text evidence="1">The sequence shown here is derived from an EMBL/GenBank/DDBJ whole genome shotgun (WGS) entry which is preliminary data.</text>
</comment>
<dbReference type="AlphaFoldDB" id="A0A9D4PCC9"/>
<proteinExistence type="predicted"/>
<name>A0A9D4PCC9_RHISA</name>
<dbReference type="EMBL" id="JABSTV010001255">
    <property type="protein sequence ID" value="KAH7936174.1"/>
    <property type="molecule type" value="Genomic_DNA"/>
</dbReference>
<organism evidence="1 2">
    <name type="scientific">Rhipicephalus sanguineus</name>
    <name type="common">Brown dog tick</name>
    <name type="synonym">Ixodes sanguineus</name>
    <dbReference type="NCBI Taxonomy" id="34632"/>
    <lineage>
        <taxon>Eukaryota</taxon>
        <taxon>Metazoa</taxon>
        <taxon>Ecdysozoa</taxon>
        <taxon>Arthropoda</taxon>
        <taxon>Chelicerata</taxon>
        <taxon>Arachnida</taxon>
        <taxon>Acari</taxon>
        <taxon>Parasitiformes</taxon>
        <taxon>Ixodida</taxon>
        <taxon>Ixodoidea</taxon>
        <taxon>Ixodidae</taxon>
        <taxon>Rhipicephalinae</taxon>
        <taxon>Rhipicephalus</taxon>
        <taxon>Rhipicephalus</taxon>
    </lineage>
</organism>
<dbReference type="VEuPathDB" id="VectorBase:RSAN_033249"/>
<gene>
    <name evidence="1" type="ORF">HPB52_019470</name>
</gene>